<feature type="transmembrane region" description="Helical" evidence="6">
    <location>
        <begin position="409"/>
        <end position="439"/>
    </location>
</feature>
<comment type="subcellular location">
    <subcellularLocation>
        <location evidence="1">Membrane</location>
        <topology evidence="1">Multi-pass membrane protein</topology>
    </subcellularLocation>
</comment>
<feature type="transmembrane region" description="Helical" evidence="6">
    <location>
        <begin position="307"/>
        <end position="328"/>
    </location>
</feature>
<feature type="transmembrane region" description="Helical" evidence="6">
    <location>
        <begin position="483"/>
        <end position="502"/>
    </location>
</feature>
<sequence>MARQDDEETPLLQRPEQRTARTSPLSWDQFWIILFLQFSDSLVFQTLAPFTPQVNIFPLLGPESDHNRNFVKLIRDIGVTNGDESQVGHYVGILQSSYYTAQALTILHWSQLSDHIGRKPVILTALFAISISMFSFGLSKTFVGLVISRAFCGAFNGSNGVIKSMVMDITDTTNLPKAYGYMPLPWMLGTLVGPLVGGSLSRPVDRFPEIFGRPKLLQIYPYLLPCTVPAIFALVAWLVTYSRFKECGNESVSTRTPFWELIKGWLLRQAYAKPFPPPRNALAISEVANSEVPSKPLPLCALLTPKVLTVAASYVTMALFYMAFSSVLPVFYSTPIELGGLSLDPPHIGAILAVSGVAHGVFQLLFYARLHDRFGAGAIHIAGVGSGVPIIILFPVINALARVHGLGWAVWLSVGVQLSLATSLVMCYPCLALFIRAAAPNRASLGATNGIIQLVVAGARIIGPASAASVFSYSMQEGHDTWLVYYYLITIAFLAVGTSLLLPRNPSIWEDRQ</sequence>
<dbReference type="Pfam" id="PF07690">
    <property type="entry name" value="MFS_1"/>
    <property type="match status" value="1"/>
</dbReference>
<dbReference type="PANTHER" id="PTHR23504">
    <property type="entry name" value="MAJOR FACILITATOR SUPERFAMILY DOMAIN-CONTAINING PROTEIN 10"/>
    <property type="match status" value="1"/>
</dbReference>
<dbReference type="GeneID" id="64633956"/>
<dbReference type="OrthoDB" id="419616at2759"/>
<dbReference type="SUPFAM" id="SSF103473">
    <property type="entry name" value="MFS general substrate transporter"/>
    <property type="match status" value="1"/>
</dbReference>
<evidence type="ECO:0000256" key="6">
    <source>
        <dbReference type="SAM" id="Phobius"/>
    </source>
</evidence>
<keyword evidence="2" id="KW-0813">Transport</keyword>
<dbReference type="RefSeq" id="XP_041194584.1">
    <property type="nucleotide sequence ID" value="XM_041339940.1"/>
</dbReference>
<dbReference type="InterPro" id="IPR011701">
    <property type="entry name" value="MFS"/>
</dbReference>
<dbReference type="GO" id="GO:0016020">
    <property type="term" value="C:membrane"/>
    <property type="evidence" value="ECO:0007669"/>
    <property type="project" value="UniProtKB-SubCell"/>
</dbReference>
<dbReference type="Proteomes" id="UP000807769">
    <property type="component" value="Unassembled WGS sequence"/>
</dbReference>
<organism evidence="8 9">
    <name type="scientific">Suillus subaureus</name>
    <dbReference type="NCBI Taxonomy" id="48587"/>
    <lineage>
        <taxon>Eukaryota</taxon>
        <taxon>Fungi</taxon>
        <taxon>Dikarya</taxon>
        <taxon>Basidiomycota</taxon>
        <taxon>Agaricomycotina</taxon>
        <taxon>Agaricomycetes</taxon>
        <taxon>Agaricomycetidae</taxon>
        <taxon>Boletales</taxon>
        <taxon>Suillineae</taxon>
        <taxon>Suillaceae</taxon>
        <taxon>Suillus</taxon>
    </lineage>
</organism>
<gene>
    <name evidence="8" type="ORF">BJ212DRAFT_1479697</name>
</gene>
<name>A0A9P7EDI8_9AGAM</name>
<evidence type="ECO:0000313" key="9">
    <source>
        <dbReference type="Proteomes" id="UP000807769"/>
    </source>
</evidence>
<keyword evidence="3 6" id="KW-0812">Transmembrane</keyword>
<evidence type="ECO:0000256" key="3">
    <source>
        <dbReference type="ARBA" id="ARBA00022692"/>
    </source>
</evidence>
<protein>
    <submittedName>
        <fullName evidence="8">MFS multidrug-resistance DHA1 sub-family</fullName>
    </submittedName>
</protein>
<comment type="caution">
    <text evidence="8">The sequence shown here is derived from an EMBL/GenBank/DDBJ whole genome shotgun (WGS) entry which is preliminary data.</text>
</comment>
<evidence type="ECO:0000256" key="1">
    <source>
        <dbReference type="ARBA" id="ARBA00004141"/>
    </source>
</evidence>
<accession>A0A9P7EDI8</accession>
<keyword evidence="5 6" id="KW-0472">Membrane</keyword>
<dbReference type="GO" id="GO:0022857">
    <property type="term" value="F:transmembrane transporter activity"/>
    <property type="evidence" value="ECO:0007669"/>
    <property type="project" value="InterPro"/>
</dbReference>
<feature type="transmembrane region" description="Helical" evidence="6">
    <location>
        <begin position="374"/>
        <end position="397"/>
    </location>
</feature>
<evidence type="ECO:0000313" key="8">
    <source>
        <dbReference type="EMBL" id="KAG1818712.1"/>
    </source>
</evidence>
<dbReference type="PANTHER" id="PTHR23504:SF15">
    <property type="entry name" value="MAJOR FACILITATOR SUPERFAMILY (MFS) PROFILE DOMAIN-CONTAINING PROTEIN"/>
    <property type="match status" value="1"/>
</dbReference>
<proteinExistence type="predicted"/>
<evidence type="ECO:0000256" key="2">
    <source>
        <dbReference type="ARBA" id="ARBA00022448"/>
    </source>
</evidence>
<feature type="transmembrane region" description="Helical" evidence="6">
    <location>
        <begin position="348"/>
        <end position="367"/>
    </location>
</feature>
<dbReference type="Gene3D" id="1.20.1250.20">
    <property type="entry name" value="MFS general substrate transporter like domains"/>
    <property type="match status" value="1"/>
</dbReference>
<evidence type="ECO:0000256" key="4">
    <source>
        <dbReference type="ARBA" id="ARBA00022989"/>
    </source>
</evidence>
<feature type="transmembrane region" description="Helical" evidence="6">
    <location>
        <begin position="121"/>
        <end position="139"/>
    </location>
</feature>
<evidence type="ECO:0000256" key="5">
    <source>
        <dbReference type="ARBA" id="ARBA00023136"/>
    </source>
</evidence>
<feature type="transmembrane region" description="Helical" evidence="6">
    <location>
        <begin position="451"/>
        <end position="471"/>
    </location>
</feature>
<feature type="transmembrane region" description="Helical" evidence="6">
    <location>
        <begin position="219"/>
        <end position="239"/>
    </location>
</feature>
<feature type="domain" description="Major facilitator superfamily (MFS) profile" evidence="7">
    <location>
        <begin position="41"/>
        <end position="507"/>
    </location>
</feature>
<reference evidence="8" key="1">
    <citation type="journal article" date="2020" name="New Phytol.">
        <title>Comparative genomics reveals dynamic genome evolution in host specialist ectomycorrhizal fungi.</title>
        <authorList>
            <person name="Lofgren L.A."/>
            <person name="Nguyen N.H."/>
            <person name="Vilgalys R."/>
            <person name="Ruytinx J."/>
            <person name="Liao H.L."/>
            <person name="Branco S."/>
            <person name="Kuo A."/>
            <person name="LaButti K."/>
            <person name="Lipzen A."/>
            <person name="Andreopoulos W."/>
            <person name="Pangilinan J."/>
            <person name="Riley R."/>
            <person name="Hundley H."/>
            <person name="Na H."/>
            <person name="Barry K."/>
            <person name="Grigoriev I.V."/>
            <person name="Stajich J.E."/>
            <person name="Kennedy P.G."/>
        </authorList>
    </citation>
    <scope>NUCLEOTIDE SEQUENCE</scope>
    <source>
        <strain evidence="8">MN1</strain>
    </source>
</reference>
<dbReference type="PROSITE" id="PS50850">
    <property type="entry name" value="MFS"/>
    <property type="match status" value="1"/>
</dbReference>
<dbReference type="AlphaFoldDB" id="A0A9P7EDI8"/>
<dbReference type="InterPro" id="IPR020846">
    <property type="entry name" value="MFS_dom"/>
</dbReference>
<keyword evidence="4 6" id="KW-1133">Transmembrane helix</keyword>
<feature type="transmembrane region" description="Helical" evidence="6">
    <location>
        <begin position="178"/>
        <end position="199"/>
    </location>
</feature>
<keyword evidence="9" id="KW-1185">Reference proteome</keyword>
<dbReference type="EMBL" id="JABBWG010000011">
    <property type="protein sequence ID" value="KAG1818712.1"/>
    <property type="molecule type" value="Genomic_DNA"/>
</dbReference>
<evidence type="ECO:0000259" key="7">
    <source>
        <dbReference type="PROSITE" id="PS50850"/>
    </source>
</evidence>
<dbReference type="InterPro" id="IPR036259">
    <property type="entry name" value="MFS_trans_sf"/>
</dbReference>